<feature type="region of interest" description="Disordered" evidence="1">
    <location>
        <begin position="494"/>
        <end position="523"/>
    </location>
</feature>
<organism evidence="3 4">
    <name type="scientific">Bemisia tabaci</name>
    <name type="common">Sweetpotato whitefly</name>
    <name type="synonym">Aleurodes tabaci</name>
    <dbReference type="NCBI Taxonomy" id="7038"/>
    <lineage>
        <taxon>Eukaryota</taxon>
        <taxon>Metazoa</taxon>
        <taxon>Ecdysozoa</taxon>
        <taxon>Arthropoda</taxon>
        <taxon>Hexapoda</taxon>
        <taxon>Insecta</taxon>
        <taxon>Pterygota</taxon>
        <taxon>Neoptera</taxon>
        <taxon>Paraneoptera</taxon>
        <taxon>Hemiptera</taxon>
        <taxon>Sternorrhyncha</taxon>
        <taxon>Aleyrodoidea</taxon>
        <taxon>Aleyrodidae</taxon>
        <taxon>Aleyrodinae</taxon>
        <taxon>Bemisia</taxon>
    </lineage>
</organism>
<protein>
    <recommendedName>
        <fullName evidence="2">Aladin seven-bladed propeller domain-containing protein</fullName>
    </recommendedName>
</protein>
<evidence type="ECO:0000259" key="2">
    <source>
        <dbReference type="Pfam" id="PF25460"/>
    </source>
</evidence>
<dbReference type="Proteomes" id="UP001152759">
    <property type="component" value="Chromosome 5"/>
</dbReference>
<dbReference type="SMART" id="SM00320">
    <property type="entry name" value="WD40"/>
    <property type="match status" value="4"/>
</dbReference>
<dbReference type="PANTHER" id="PTHR14494:SF0">
    <property type="entry name" value="ALADIN"/>
    <property type="match status" value="1"/>
</dbReference>
<dbReference type="OrthoDB" id="411991at2759"/>
<dbReference type="InterPro" id="IPR015943">
    <property type="entry name" value="WD40/YVTN_repeat-like_dom_sf"/>
</dbReference>
<dbReference type="GO" id="GO:0005643">
    <property type="term" value="C:nuclear pore"/>
    <property type="evidence" value="ECO:0007669"/>
    <property type="project" value="TreeGrafter"/>
</dbReference>
<sequence length="544" mass="60396">MICTLQSFSAFPVEDVLPVCELDGKVQYVDVNNVQLSIFTNVCSNHPVINISRESIHVARQETHSSSTLFLPENNSLWKKLQVTWYEHGALDSLQILISAPECPPLLRNVTRKIVSFLMAANSIVPIIRKKENELSSLPKYTQTREWKTSLIRALAWHPHCTKIAVCSNDDSVRVFYANSSHTPVIKHQRQRNVTCLAWRPLSSSELAIGCSAGICLWTIDPMSTMTRPSSSCLVVLSNPNHVNVTSLSWHSEGKLLISGSAFDKIMYVWNVDSQEGVPLWRLGGGGVSLVSYSPSNDRVFAATTNIVFRIWNTEEWQCDRWSMSSGHVNNACWSPCGSVVLFTTTTEAAIYALTFSPHYSLFDTPSTEDKKSAVIVADLTPIELVSGERIGGDIIGMSWDPRGRHLAVSFASSDIIAVFITNISPKIHLSRCCLIKGYPSEIPSIISFQSNFADGANLTIGWSSGRVQYFPFVYVDIQSSSADRFANESKRNLTINKTPLRESQPRPSSSNHRHFSQSTSDIGLFSPSATGYEDSILFSPYRG</sequence>
<dbReference type="InterPro" id="IPR057403">
    <property type="entry name" value="Beta-prop_Aladin"/>
</dbReference>
<dbReference type="GO" id="GO:0006913">
    <property type="term" value="P:nucleocytoplasmic transport"/>
    <property type="evidence" value="ECO:0007669"/>
    <property type="project" value="TreeGrafter"/>
</dbReference>
<dbReference type="AlphaFoldDB" id="A0A9P0F2Z9"/>
<dbReference type="InterPro" id="IPR001680">
    <property type="entry name" value="WD40_rpt"/>
</dbReference>
<keyword evidence="4" id="KW-1185">Reference proteome</keyword>
<name>A0A9P0F2Z9_BEMTA</name>
<reference evidence="3" key="1">
    <citation type="submission" date="2021-12" db="EMBL/GenBank/DDBJ databases">
        <authorList>
            <person name="King R."/>
        </authorList>
    </citation>
    <scope>NUCLEOTIDE SEQUENCE</scope>
</reference>
<accession>A0A9P0F2Z9</accession>
<dbReference type="SUPFAM" id="SSF50978">
    <property type="entry name" value="WD40 repeat-like"/>
    <property type="match status" value="1"/>
</dbReference>
<dbReference type="InterPro" id="IPR045139">
    <property type="entry name" value="Aladin"/>
</dbReference>
<dbReference type="Pfam" id="PF25460">
    <property type="entry name" value="Beta-prop_Aladin"/>
    <property type="match status" value="1"/>
</dbReference>
<feature type="domain" description="Aladin seven-bladed propeller" evidence="2">
    <location>
        <begin position="137"/>
        <end position="474"/>
    </location>
</feature>
<dbReference type="PANTHER" id="PTHR14494">
    <property type="entry name" value="ALADIN/ADRACALIN/AAAS"/>
    <property type="match status" value="1"/>
</dbReference>
<evidence type="ECO:0000256" key="1">
    <source>
        <dbReference type="SAM" id="MobiDB-lite"/>
    </source>
</evidence>
<evidence type="ECO:0000313" key="3">
    <source>
        <dbReference type="EMBL" id="CAH0389778.1"/>
    </source>
</evidence>
<dbReference type="Gene3D" id="2.130.10.10">
    <property type="entry name" value="YVTN repeat-like/Quinoprotein amine dehydrogenase"/>
    <property type="match status" value="2"/>
</dbReference>
<gene>
    <name evidence="3" type="ORF">BEMITA_LOCUS8567</name>
</gene>
<proteinExistence type="predicted"/>
<evidence type="ECO:0000313" key="4">
    <source>
        <dbReference type="Proteomes" id="UP001152759"/>
    </source>
</evidence>
<dbReference type="KEGG" id="btab:109034928"/>
<dbReference type="InterPro" id="IPR036322">
    <property type="entry name" value="WD40_repeat_dom_sf"/>
</dbReference>
<dbReference type="EMBL" id="OU963866">
    <property type="protein sequence ID" value="CAH0389778.1"/>
    <property type="molecule type" value="Genomic_DNA"/>
</dbReference>
<feature type="compositionally biased region" description="Polar residues" evidence="1">
    <location>
        <begin position="506"/>
        <end position="522"/>
    </location>
</feature>